<sequence>AQSFLGTLAGQEGQTVAWLSPAELCARPWLPADRPLVTTLALGPFCGVTPRLTRSDPDFIQAGFRDALTQGLHFMLVRFEAGACGSVSDRAPLLAWARSLGLVVAF</sequence>
<feature type="non-terminal residue" evidence="1">
    <location>
        <position position="1"/>
    </location>
</feature>
<reference evidence="1" key="1">
    <citation type="submission" date="2013-08" db="EMBL/GenBank/DDBJ databases">
        <authorList>
            <person name="Mendez C."/>
            <person name="Richter M."/>
            <person name="Ferrer M."/>
            <person name="Sanchez J."/>
        </authorList>
    </citation>
    <scope>NUCLEOTIDE SEQUENCE</scope>
</reference>
<feature type="non-terminal residue" evidence="1">
    <location>
        <position position="106"/>
    </location>
</feature>
<reference evidence="1" key="2">
    <citation type="journal article" date="2014" name="ISME J.">
        <title>Microbial stratification in low pH oxic and suboxic macroscopic growths along an acid mine drainage.</title>
        <authorList>
            <person name="Mendez-Garcia C."/>
            <person name="Mesa V."/>
            <person name="Sprenger R.R."/>
            <person name="Richter M."/>
            <person name="Diez M.S."/>
            <person name="Solano J."/>
            <person name="Bargiela R."/>
            <person name="Golyshina O.V."/>
            <person name="Manteca A."/>
            <person name="Ramos J.L."/>
            <person name="Gallego J.R."/>
            <person name="Llorente I."/>
            <person name="Martins Dos Santos V.A."/>
            <person name="Jensen O.N."/>
            <person name="Pelaez A.I."/>
            <person name="Sanchez J."/>
            <person name="Ferrer M."/>
        </authorList>
    </citation>
    <scope>NUCLEOTIDE SEQUENCE</scope>
</reference>
<proteinExistence type="predicted"/>
<dbReference type="AlphaFoldDB" id="T0Y4J7"/>
<comment type="caution">
    <text evidence="1">The sequence shown here is derived from an EMBL/GenBank/DDBJ whole genome shotgun (WGS) entry which is preliminary data.</text>
</comment>
<dbReference type="EMBL" id="AUZZ01011276">
    <property type="protein sequence ID" value="EQD26852.1"/>
    <property type="molecule type" value="Genomic_DNA"/>
</dbReference>
<evidence type="ECO:0000313" key="1">
    <source>
        <dbReference type="EMBL" id="EQD26852.1"/>
    </source>
</evidence>
<gene>
    <name evidence="1" type="ORF">B2A_15487</name>
</gene>
<organism evidence="1">
    <name type="scientific">mine drainage metagenome</name>
    <dbReference type="NCBI Taxonomy" id="410659"/>
    <lineage>
        <taxon>unclassified sequences</taxon>
        <taxon>metagenomes</taxon>
        <taxon>ecological metagenomes</taxon>
    </lineage>
</organism>
<protein>
    <submittedName>
        <fullName evidence="1">Uncharacterized protein</fullName>
    </submittedName>
</protein>
<name>T0Y4J7_9ZZZZ</name>
<accession>T0Y4J7</accession>